<feature type="transmembrane region" description="Helical" evidence="1">
    <location>
        <begin position="223"/>
        <end position="244"/>
    </location>
</feature>
<keyword evidence="1" id="KW-0812">Transmembrane</keyword>
<organism evidence="2 3">
    <name type="scientific">Nonomuraea salmonea</name>
    <dbReference type="NCBI Taxonomy" id="46181"/>
    <lineage>
        <taxon>Bacteria</taxon>
        <taxon>Bacillati</taxon>
        <taxon>Actinomycetota</taxon>
        <taxon>Actinomycetes</taxon>
        <taxon>Streptosporangiales</taxon>
        <taxon>Streptosporangiaceae</taxon>
        <taxon>Nonomuraea</taxon>
    </lineage>
</organism>
<reference evidence="2 3" key="1">
    <citation type="submission" date="2024-09" db="EMBL/GenBank/DDBJ databases">
        <authorList>
            <person name="Sun Q."/>
            <person name="Mori K."/>
        </authorList>
    </citation>
    <scope>NUCLEOTIDE SEQUENCE [LARGE SCALE GENOMIC DNA]</scope>
    <source>
        <strain evidence="2 3">JCM 3324</strain>
    </source>
</reference>
<feature type="transmembrane region" description="Helical" evidence="1">
    <location>
        <begin position="157"/>
        <end position="176"/>
    </location>
</feature>
<accession>A0ABV5P1F0</accession>
<evidence type="ECO:0000256" key="1">
    <source>
        <dbReference type="SAM" id="Phobius"/>
    </source>
</evidence>
<feature type="transmembrane region" description="Helical" evidence="1">
    <location>
        <begin position="256"/>
        <end position="280"/>
    </location>
</feature>
<protein>
    <submittedName>
        <fullName evidence="2">Uncharacterized protein</fullName>
    </submittedName>
</protein>
<feature type="transmembrane region" description="Helical" evidence="1">
    <location>
        <begin position="74"/>
        <end position="95"/>
    </location>
</feature>
<gene>
    <name evidence="2" type="ORF">ACFFR3_43475</name>
</gene>
<proteinExistence type="predicted"/>
<dbReference type="EMBL" id="JBHMCF010000049">
    <property type="protein sequence ID" value="MFB9476400.1"/>
    <property type="molecule type" value="Genomic_DNA"/>
</dbReference>
<sequence>MRRQITVRRAAGFAAAAAMCPYLLVKVSWIVQELARGTAEWVLLNAVTVVMALAGVGLGLAVAQPWGMRLPGRLVLPVVWVAGGLLVSMLPYVAAAALLVPSAPEPAVEPSSETALIGVAFTGMAVALVVGLPLYVRERWNRAFTGRVGSDAAGRRTRWLLPPVAALAALWAYWAAGGTAGLAQTPDLNARLLLANSALGAACAGWSLWALRRRSSRLWPPMTLGFITSGSLFSWAAWKLAWLLVPGLYQPVEHLWVALVEHVTAMATGLALLAVLVGTYRRRSAVDLKFG</sequence>
<name>A0ABV5P1F0_9ACTN</name>
<comment type="caution">
    <text evidence="2">The sequence shown here is derived from an EMBL/GenBank/DDBJ whole genome shotgun (WGS) entry which is preliminary data.</text>
</comment>
<evidence type="ECO:0000313" key="2">
    <source>
        <dbReference type="EMBL" id="MFB9476400.1"/>
    </source>
</evidence>
<feature type="transmembrane region" description="Helical" evidence="1">
    <location>
        <begin position="188"/>
        <end position="211"/>
    </location>
</feature>
<keyword evidence="1" id="KW-1133">Transmembrane helix</keyword>
<feature type="transmembrane region" description="Helical" evidence="1">
    <location>
        <begin position="12"/>
        <end position="31"/>
    </location>
</feature>
<keyword evidence="1" id="KW-0472">Membrane</keyword>
<feature type="transmembrane region" description="Helical" evidence="1">
    <location>
        <begin position="43"/>
        <end position="62"/>
    </location>
</feature>
<evidence type="ECO:0000313" key="3">
    <source>
        <dbReference type="Proteomes" id="UP001589568"/>
    </source>
</evidence>
<dbReference type="Proteomes" id="UP001589568">
    <property type="component" value="Unassembled WGS sequence"/>
</dbReference>
<dbReference type="RefSeq" id="WP_345409129.1">
    <property type="nucleotide sequence ID" value="NZ_BAAAXS010000001.1"/>
</dbReference>
<feature type="transmembrane region" description="Helical" evidence="1">
    <location>
        <begin position="115"/>
        <end position="136"/>
    </location>
</feature>
<keyword evidence="3" id="KW-1185">Reference proteome</keyword>